<keyword evidence="3" id="KW-0547">Nucleotide-binding</keyword>
<evidence type="ECO:0000259" key="2">
    <source>
        <dbReference type="Pfam" id="PF25639"/>
    </source>
</evidence>
<dbReference type="RefSeq" id="WP_106929709.1">
    <property type="nucleotide sequence ID" value="NZ_CABMMU010000019.1"/>
</dbReference>
<keyword evidence="3" id="KW-0067">ATP-binding</keyword>
<evidence type="ECO:0000313" key="3">
    <source>
        <dbReference type="EMBL" id="PSR45142.1"/>
    </source>
</evidence>
<dbReference type="Pfam" id="PF25639">
    <property type="entry name" value="DUF7943"/>
    <property type="match status" value="1"/>
</dbReference>
<keyword evidence="4" id="KW-1185">Reference proteome</keyword>
<keyword evidence="1" id="KW-0812">Transmembrane</keyword>
<dbReference type="AlphaFoldDB" id="A0A2T2XY13"/>
<gene>
    <name evidence="3" type="ORF">C8256_19710</name>
</gene>
<evidence type="ECO:0000313" key="4">
    <source>
        <dbReference type="Proteomes" id="UP000240892"/>
    </source>
</evidence>
<organism evidence="3 4">
    <name type="scientific">Kluyvera genomosp. 2</name>
    <dbReference type="NCBI Taxonomy" id="2774054"/>
    <lineage>
        <taxon>Bacteria</taxon>
        <taxon>Pseudomonadati</taxon>
        <taxon>Pseudomonadota</taxon>
        <taxon>Gammaproteobacteria</taxon>
        <taxon>Enterobacterales</taxon>
        <taxon>Enterobacteriaceae</taxon>
        <taxon>Kluyvera</taxon>
    </lineage>
</organism>
<dbReference type="GO" id="GO:0004386">
    <property type="term" value="F:helicase activity"/>
    <property type="evidence" value="ECO:0007669"/>
    <property type="project" value="UniProtKB-KW"/>
</dbReference>
<comment type="caution">
    <text evidence="3">The sequence shown here is derived from an EMBL/GenBank/DDBJ whole genome shotgun (WGS) entry which is preliminary data.</text>
</comment>
<reference evidence="3 4" key="1">
    <citation type="submission" date="2018-03" db="EMBL/GenBank/DDBJ databases">
        <title>First report of an OXA-48+CTX-M-M-producing Kluyvera ascorbata clone recovered from patients admitted in a University Hospital in Madrid, Spain.</title>
        <authorList>
            <person name="Hernandez-Garcia M."/>
            <person name="Leon-Sampedro R."/>
            <person name="Perez-Viso B."/>
            <person name="Morosini M.I."/>
            <person name="Lopez-Fresnena N."/>
            <person name="Coque T.M."/>
            <person name="Bonten M."/>
            <person name="Malhotra-Kumar S."/>
            <person name="Ruiz-Garbajosa P."/>
            <person name="Canton R."/>
        </authorList>
    </citation>
    <scope>NUCLEOTIDE SEQUENCE [LARGE SCALE GENOMIC DNA]</scope>
    <source>
        <strain evidence="3 4">KA2</strain>
    </source>
</reference>
<keyword evidence="3" id="KW-0378">Hydrolase</keyword>
<proteinExistence type="predicted"/>
<accession>A0A2T2XY13</accession>
<dbReference type="NCBIfam" id="NF046012">
    <property type="entry name" value="adhes_ESA_00282"/>
    <property type="match status" value="1"/>
</dbReference>
<dbReference type="EMBL" id="PYHO01000019">
    <property type="protein sequence ID" value="PSR45142.1"/>
    <property type="molecule type" value="Genomic_DNA"/>
</dbReference>
<dbReference type="InterPro" id="IPR057703">
    <property type="entry name" value="DUF7943"/>
</dbReference>
<feature type="transmembrane region" description="Helical" evidence="1">
    <location>
        <begin position="6"/>
        <end position="25"/>
    </location>
</feature>
<evidence type="ECO:0000256" key="1">
    <source>
        <dbReference type="SAM" id="Phobius"/>
    </source>
</evidence>
<feature type="domain" description="DUF7943" evidence="2">
    <location>
        <begin position="47"/>
        <end position="167"/>
    </location>
</feature>
<sequence length="171" mass="19883">MSGIIYFVMLLLLLLLTVVILIFMYGQNNETSETNNETVPSPAAAPLDKDEGENHFAALMSRITPAWYWRINHEYIDFVQSTIKRMSTERLKETPGLFEAQERCRNLNGAVYEYYDEIKRRCLKGERVTDVDPVVLGLQQCYEEFAEEAYPELVALVWPDLQRPFVRTHDV</sequence>
<keyword evidence="3" id="KW-0347">Helicase</keyword>
<keyword evidence="1" id="KW-1133">Transmembrane helix</keyword>
<dbReference type="Proteomes" id="UP000240892">
    <property type="component" value="Unassembled WGS sequence"/>
</dbReference>
<protein>
    <submittedName>
        <fullName evidence="3">RNA helicase</fullName>
    </submittedName>
</protein>
<name>A0A2T2XY13_9ENTR</name>
<keyword evidence="1" id="KW-0472">Membrane</keyword>
<dbReference type="STRING" id="1006000.GKAS_00757"/>